<organism evidence="1 2">
    <name type="scientific">Saimiriine betaherpesvirus 4</name>
    <dbReference type="NCBI Taxonomy" id="1535247"/>
    <lineage>
        <taxon>Viruses</taxon>
        <taxon>Duplodnaviria</taxon>
        <taxon>Heunggongvirae</taxon>
        <taxon>Peploviricota</taxon>
        <taxon>Herviviricetes</taxon>
        <taxon>Herpesvirales</taxon>
        <taxon>Orthoherpesviridae</taxon>
        <taxon>Betaherpesvirinae</taxon>
        <taxon>Cytomegalovirus</taxon>
        <taxon>Cytomegalovirus saimiriinebeta4</taxon>
    </lineage>
</organism>
<dbReference type="KEGG" id="vg:11464362"/>
<dbReference type="EMBL" id="FJ483967">
    <property type="protein sequence ID" value="AEV80984.1"/>
    <property type="molecule type" value="Genomic_DNA"/>
</dbReference>
<evidence type="ECO:0000313" key="1">
    <source>
        <dbReference type="EMBL" id="AEV80984.1"/>
    </source>
</evidence>
<dbReference type="InterPro" id="IPR003360">
    <property type="entry name" value="US22-like"/>
</dbReference>
<dbReference type="OrthoDB" id="2941at10239"/>
<gene>
    <name evidence="1" type="primary">US24</name>
</gene>
<dbReference type="Pfam" id="PF02393">
    <property type="entry name" value="US22"/>
    <property type="match status" value="2"/>
</dbReference>
<accession>G8XT44</accession>
<protein>
    <submittedName>
        <fullName evidence="1">Tegument protein US24</fullName>
    </submittedName>
</protein>
<name>G8XT44_9BETA</name>
<proteinExistence type="predicted"/>
<sequence>MSVFGESDERFALELQQKVLRDFRGLFLSVTPLEVMEYVRINHGKFLCLGRPGKWYVILNSNACTVDVKNSALRRLCCAEPLCLLGSAVVMLEENPSHDPKDYIVTQFLIFWGSCSRVYAYDTYQECLLLVAHHLDELARYGVSQSEIAYRDTVHQALRRATGTSYGPPKSGKSMHILFMNSTTTEGTYATAERFQGNDVKLQTPGYGPVILRLCKTVTRLRNMWPFCTLTDEESERWWQNMKANLATPWYILGAVGTPRAGRPFHVDLLLFLDWFGAVYLLQIEDPNHYIRRIADSLTEVFRMGLLKYVFHNRRFDEENNMKTRLEFAPICPHNEERGVRRMREILFNKNKLNSHDQQRRQRRVLRQHYEWMCLKDRFDPHQGVWEKLDKNTLVIQRFDCNSDTYVVDPDVTGLAEAERQASSSQDSGPRIHCLIASRFATRDSRRRVIPGLVSQSRYITYSNPFPLKPLAGLRDPSLQFDN</sequence>
<dbReference type="RefSeq" id="YP_004940302.1">
    <property type="nucleotide sequence ID" value="NC_016448.1"/>
</dbReference>
<dbReference type="Proteomes" id="UP000097892">
    <property type="component" value="Segment"/>
</dbReference>
<evidence type="ECO:0000313" key="2">
    <source>
        <dbReference type="Proteomes" id="UP000097892"/>
    </source>
</evidence>
<reference evidence="1" key="1">
    <citation type="submission" date="2011-12" db="EMBL/GenBank/DDBJ databases">
        <title>Comparative genomics of primate cytomegaloviruses.</title>
        <authorList>
            <person name="Davison A.J."/>
            <person name="Holton M."/>
            <person name="Dolan A."/>
            <person name="Dargan D.J."/>
            <person name="Gatherer D."/>
            <person name="Hayward G.S."/>
        </authorList>
    </citation>
    <scope>NUCLEOTIDE SEQUENCE [LARGE SCALE GENOMIC DNA]</scope>
    <source>
        <strain evidence="1">SqSHV</strain>
    </source>
</reference>
<dbReference type="GeneID" id="11464362"/>
<keyword evidence="2" id="KW-1185">Reference proteome</keyword>